<dbReference type="RefSeq" id="WP_069311580.1">
    <property type="nucleotide sequence ID" value="NZ_MDTU01000001.1"/>
</dbReference>
<evidence type="ECO:0000259" key="1">
    <source>
        <dbReference type="Pfam" id="PF00497"/>
    </source>
</evidence>
<reference evidence="2 3" key="1">
    <citation type="submission" date="2016-08" db="EMBL/GenBank/DDBJ databases">
        <title>Draft genome sequence of Candidatus Piscirickettsia litoralis, from seawater.</title>
        <authorList>
            <person name="Wan X."/>
            <person name="Lee A.J."/>
            <person name="Hou S."/>
            <person name="Donachie S.P."/>
        </authorList>
    </citation>
    <scope>NUCLEOTIDE SEQUENCE [LARGE SCALE GENOMIC DNA]</scope>
    <source>
        <strain evidence="2 3">Y2</strain>
    </source>
</reference>
<dbReference type="SUPFAM" id="SSF53850">
    <property type="entry name" value="Periplasmic binding protein-like II"/>
    <property type="match status" value="1"/>
</dbReference>
<organism evidence="2 3">
    <name type="scientific">Piscirickettsia litoralis</name>
    <dbReference type="NCBI Taxonomy" id="1891921"/>
    <lineage>
        <taxon>Bacteria</taxon>
        <taxon>Pseudomonadati</taxon>
        <taxon>Pseudomonadota</taxon>
        <taxon>Gammaproteobacteria</taxon>
        <taxon>Thiotrichales</taxon>
        <taxon>Piscirickettsiaceae</taxon>
        <taxon>Piscirickettsia</taxon>
    </lineage>
</organism>
<dbReference type="Gene3D" id="3.40.190.10">
    <property type="entry name" value="Periplasmic binding protein-like II"/>
    <property type="match status" value="2"/>
</dbReference>
<feature type="domain" description="Solute-binding protein family 3/N-terminal" evidence="1">
    <location>
        <begin position="11"/>
        <end position="112"/>
    </location>
</feature>
<proteinExistence type="predicted"/>
<dbReference type="Pfam" id="PF00497">
    <property type="entry name" value="SBP_bac_3"/>
    <property type="match status" value="1"/>
</dbReference>
<accession>A0ABX2ZZX0</accession>
<comment type="caution">
    <text evidence="2">The sequence shown here is derived from an EMBL/GenBank/DDBJ whole genome shotgun (WGS) entry which is preliminary data.</text>
</comment>
<protein>
    <recommendedName>
        <fullName evidence="1">Solute-binding protein family 3/N-terminal domain-containing protein</fullName>
    </recommendedName>
</protein>
<dbReference type="Proteomes" id="UP000094329">
    <property type="component" value="Unassembled WGS sequence"/>
</dbReference>
<dbReference type="InterPro" id="IPR001638">
    <property type="entry name" value="Solute-binding_3/MltF_N"/>
</dbReference>
<sequence>MSLEPLHKIVPPKFYKDNTGDMQGLEIEIMRAITEYNPKIRFLGEGNFMPIGRIFASLEYGQLDVFLGAGKNKSRLKFLNYISPPLYTVCHVLAVRKNDPVNVASFTGIEKLGKQGKIVTLLNTATHRFIARQKEKFNHYY</sequence>
<gene>
    <name evidence="2" type="ORF">BGC07_00755</name>
</gene>
<name>A0ABX2ZZX0_9GAMM</name>
<evidence type="ECO:0000313" key="3">
    <source>
        <dbReference type="Proteomes" id="UP000094329"/>
    </source>
</evidence>
<evidence type="ECO:0000313" key="2">
    <source>
        <dbReference type="EMBL" id="ODN41778.1"/>
    </source>
</evidence>
<dbReference type="EMBL" id="MDTU01000001">
    <property type="protein sequence ID" value="ODN41778.1"/>
    <property type="molecule type" value="Genomic_DNA"/>
</dbReference>
<keyword evidence="3" id="KW-1185">Reference proteome</keyword>